<accession>K2NQS6</accession>
<evidence type="ECO:0000313" key="3">
    <source>
        <dbReference type="Proteomes" id="UP000007350"/>
    </source>
</evidence>
<reference evidence="2 3" key="1">
    <citation type="journal article" date="2012" name="BMC Genomics">
        <title>Comparative genomic analysis of human infective Trypanosoma cruzi lineages with the bat-restricted subspecies T. cruzi marinkellei.</title>
        <authorList>
            <person name="Franzen O."/>
            <person name="Talavera-Lopez C."/>
            <person name="Ochaya S."/>
            <person name="Butler C.E."/>
            <person name="Messenger L.A."/>
            <person name="Lewis M.D."/>
            <person name="Llewellyn M.S."/>
            <person name="Marinkelle C.J."/>
            <person name="Tyler K.M."/>
            <person name="Miles M.A."/>
            <person name="Andersson B."/>
        </authorList>
    </citation>
    <scope>NUCLEOTIDE SEQUENCE [LARGE SCALE GENOMIC DNA]</scope>
    <source>
        <strain evidence="2 3">B7</strain>
    </source>
</reference>
<name>K2NQS6_TRYCR</name>
<dbReference type="OrthoDB" id="10059120at2759"/>
<dbReference type="PANTHER" id="PTHR21255">
    <property type="entry name" value="T-COMPLEX-ASSOCIATED-TESTIS-EXPRESSED 1/ DYNEIN LIGHT CHAIN"/>
    <property type="match status" value="1"/>
</dbReference>
<dbReference type="Gene3D" id="3.30.1140.40">
    <property type="entry name" value="Tctex-1"/>
    <property type="match status" value="1"/>
</dbReference>
<dbReference type="InterPro" id="IPR038586">
    <property type="entry name" value="Tctex-1-like_sf"/>
</dbReference>
<dbReference type="GO" id="GO:0005737">
    <property type="term" value="C:cytoplasm"/>
    <property type="evidence" value="ECO:0007669"/>
    <property type="project" value="TreeGrafter"/>
</dbReference>
<dbReference type="AlphaFoldDB" id="K2NQS6"/>
<protein>
    <submittedName>
        <fullName evidence="2">Dynein light chain, putative</fullName>
    </submittedName>
</protein>
<dbReference type="InterPro" id="IPR005334">
    <property type="entry name" value="Tctex-1-like"/>
</dbReference>
<sequence length="218" mass="24106">MMDVKFPPVVLPLYASEGRLFMSVATPSDSASAQDVAGDSPIPPQSQEEAETRPEIDAEEAQPAETKKMSVTLTSVPHTGLGPHDDRDSVDLEEAEKTSDHDNAMEISGIPPNDVKNIILQVLSPYFDDDGGEDDAQRYDHIKAQGWIQLICDGIMEKLLGMRRPYKYVVHCMIMRKCGAGIHVCSSCYYNQADGWVNHAHDLSAHIYAVVTVYWSVI</sequence>
<dbReference type="GO" id="GO:0005868">
    <property type="term" value="C:cytoplasmic dynein complex"/>
    <property type="evidence" value="ECO:0007669"/>
    <property type="project" value="TreeGrafter"/>
</dbReference>
<dbReference type="PANTHER" id="PTHR21255:SF17">
    <property type="entry name" value="LIGHT CHAIN, PUTATIVE-RELATED"/>
    <property type="match status" value="1"/>
</dbReference>
<dbReference type="EMBL" id="AHKC01010916">
    <property type="protein sequence ID" value="EKF31257.1"/>
    <property type="molecule type" value="Genomic_DNA"/>
</dbReference>
<evidence type="ECO:0000313" key="2">
    <source>
        <dbReference type="EMBL" id="EKF31257.1"/>
    </source>
</evidence>
<dbReference type="FunFam" id="3.30.1140.40:FF:000004">
    <property type="entry name" value="Putative dynein light chain"/>
    <property type="match status" value="1"/>
</dbReference>
<dbReference type="CDD" id="cd21455">
    <property type="entry name" value="DLC-like_DYNLT1_DYNLT3"/>
    <property type="match status" value="1"/>
</dbReference>
<dbReference type="GO" id="GO:0007018">
    <property type="term" value="P:microtubule-based movement"/>
    <property type="evidence" value="ECO:0007669"/>
    <property type="project" value="TreeGrafter"/>
</dbReference>
<proteinExistence type="predicted"/>
<dbReference type="GO" id="GO:0045505">
    <property type="term" value="F:dynein intermediate chain binding"/>
    <property type="evidence" value="ECO:0007669"/>
    <property type="project" value="TreeGrafter"/>
</dbReference>
<dbReference type="Pfam" id="PF03645">
    <property type="entry name" value="Tctex-1"/>
    <property type="match status" value="1"/>
</dbReference>
<organism evidence="2 3">
    <name type="scientific">Trypanosoma cruzi marinkellei</name>
    <dbReference type="NCBI Taxonomy" id="85056"/>
    <lineage>
        <taxon>Eukaryota</taxon>
        <taxon>Discoba</taxon>
        <taxon>Euglenozoa</taxon>
        <taxon>Kinetoplastea</taxon>
        <taxon>Metakinetoplastina</taxon>
        <taxon>Trypanosomatida</taxon>
        <taxon>Trypanosomatidae</taxon>
        <taxon>Trypanosoma</taxon>
        <taxon>Schizotrypanum</taxon>
    </lineage>
</organism>
<evidence type="ECO:0000256" key="1">
    <source>
        <dbReference type="SAM" id="MobiDB-lite"/>
    </source>
</evidence>
<feature type="region of interest" description="Disordered" evidence="1">
    <location>
        <begin position="26"/>
        <end position="110"/>
    </location>
</feature>
<feature type="compositionally biased region" description="Basic and acidic residues" evidence="1">
    <location>
        <begin position="83"/>
        <end position="104"/>
    </location>
</feature>
<keyword evidence="3" id="KW-1185">Reference proteome</keyword>
<gene>
    <name evidence="2" type="ORF">MOQ_004910</name>
</gene>
<dbReference type="Proteomes" id="UP000007350">
    <property type="component" value="Unassembled WGS sequence"/>
</dbReference>
<comment type="caution">
    <text evidence="2">The sequence shown here is derived from an EMBL/GenBank/DDBJ whole genome shotgun (WGS) entry which is preliminary data.</text>
</comment>